<dbReference type="PANTHER" id="PTHR43708">
    <property type="entry name" value="CONSERVED EXPRESSED OXIDOREDUCTASE (EUROFUNG)"/>
    <property type="match status" value="1"/>
</dbReference>
<dbReference type="InterPro" id="IPR051317">
    <property type="entry name" value="Gfo/Idh/MocA_oxidoreduct"/>
</dbReference>
<proteinExistence type="predicted"/>
<dbReference type="EMBL" id="JAWDIQ010000001">
    <property type="protein sequence ID" value="MDY0407935.1"/>
    <property type="molecule type" value="Genomic_DNA"/>
</dbReference>
<evidence type="ECO:0000313" key="3">
    <source>
        <dbReference type="EMBL" id="MDY0407935.1"/>
    </source>
</evidence>
<gene>
    <name evidence="3" type="ORF">RWD45_04070</name>
</gene>
<feature type="domain" description="YceM-like C-terminal" evidence="2">
    <location>
        <begin position="133"/>
        <end position="238"/>
    </location>
</feature>
<organism evidence="3 4">
    <name type="scientific">Paracerasibacillus soli</name>
    <dbReference type="NCBI Taxonomy" id="480284"/>
    <lineage>
        <taxon>Bacteria</taxon>
        <taxon>Bacillati</taxon>
        <taxon>Bacillota</taxon>
        <taxon>Bacilli</taxon>
        <taxon>Bacillales</taxon>
        <taxon>Bacillaceae</taxon>
        <taxon>Paracerasibacillus</taxon>
    </lineage>
</organism>
<comment type="caution">
    <text evidence="3">The sequence shown here is derived from an EMBL/GenBank/DDBJ whole genome shotgun (WGS) entry which is preliminary data.</text>
</comment>
<dbReference type="Pfam" id="PF21378">
    <property type="entry name" value="YceM-like_C"/>
    <property type="match status" value="1"/>
</dbReference>
<dbReference type="Pfam" id="PF01408">
    <property type="entry name" value="GFO_IDH_MocA"/>
    <property type="match status" value="1"/>
</dbReference>
<keyword evidence="4" id="KW-1185">Reference proteome</keyword>
<evidence type="ECO:0000259" key="2">
    <source>
        <dbReference type="Pfam" id="PF21378"/>
    </source>
</evidence>
<dbReference type="InterPro" id="IPR048477">
    <property type="entry name" value="YceM-like_C"/>
</dbReference>
<dbReference type="InterPro" id="IPR000683">
    <property type="entry name" value="Gfo/Idh/MocA-like_OxRdtase_N"/>
</dbReference>
<dbReference type="Proteomes" id="UP001275315">
    <property type="component" value="Unassembled WGS sequence"/>
</dbReference>
<dbReference type="InterPro" id="IPR036291">
    <property type="entry name" value="NAD(P)-bd_dom_sf"/>
</dbReference>
<reference evidence="3 4" key="1">
    <citation type="submission" date="2023-10" db="EMBL/GenBank/DDBJ databases">
        <title>Virgibacillus soli CC-YMP-6 genome.</title>
        <authorList>
            <person name="Miliotis G."/>
            <person name="Sengupta P."/>
            <person name="Hameed A."/>
            <person name="Chuvochina M."/>
            <person name="Mcdonagh F."/>
            <person name="Simpson A.C."/>
            <person name="Singh N.K."/>
            <person name="Rekha P.D."/>
            <person name="Raman K."/>
            <person name="Hugenholtz P."/>
            <person name="Venkateswaran K."/>
        </authorList>
    </citation>
    <scope>NUCLEOTIDE SEQUENCE [LARGE SCALE GENOMIC DNA]</scope>
    <source>
        <strain evidence="3 4">CC-YMP-6</strain>
    </source>
</reference>
<name>A0ABU5CR41_9BACI</name>
<protein>
    <submittedName>
        <fullName evidence="3">Gfo/Idh/MocA family oxidoreductase</fullName>
    </submittedName>
</protein>
<dbReference type="Gene3D" id="3.30.360.10">
    <property type="entry name" value="Dihydrodipicolinate Reductase, domain 2"/>
    <property type="match status" value="1"/>
</dbReference>
<evidence type="ECO:0000313" key="4">
    <source>
        <dbReference type="Proteomes" id="UP001275315"/>
    </source>
</evidence>
<dbReference type="SUPFAM" id="SSF55347">
    <property type="entry name" value="Glyceraldehyde-3-phosphate dehydrogenase-like, C-terminal domain"/>
    <property type="match status" value="1"/>
</dbReference>
<dbReference type="PANTHER" id="PTHR43708:SF4">
    <property type="entry name" value="OXIDOREDUCTASE YCEM-RELATED"/>
    <property type="match status" value="1"/>
</dbReference>
<dbReference type="SUPFAM" id="SSF51735">
    <property type="entry name" value="NAD(P)-binding Rossmann-fold domains"/>
    <property type="match status" value="1"/>
</dbReference>
<accession>A0ABU5CR41</accession>
<sequence>MKIGMIGIGDIAKKAYLPVLTQLSGIELHICTRNKATLQEVTEKYRLQHSYDDMEQWLASGIKAAFVHSSTESHEQIIDTLLDHDIHVYVDKPITYDGESSKRLIEKAQQKGLLLMVGFNRRYAPPYEKLADLPNPNMVIVQKNRAHHVNDIRTFIFDDFIHVIDTLLYLFPYSIEQMHVRGKQDEQGLHHVVLQLEANEGTGIGIMNRDSGTTEEHVKVFSSNETRTVQNVNEVSSHQNKDVVQLGSNDWEPTLHKRGFHAIIARFLEKVKSNTMNVTDYEQDLRRHLLAEEVVQALIDK</sequence>
<evidence type="ECO:0000259" key="1">
    <source>
        <dbReference type="Pfam" id="PF01408"/>
    </source>
</evidence>
<dbReference type="RefSeq" id="WP_320378711.1">
    <property type="nucleotide sequence ID" value="NZ_JAWDIQ010000001.1"/>
</dbReference>
<feature type="domain" description="Gfo/Idh/MocA-like oxidoreductase N-terminal" evidence="1">
    <location>
        <begin position="1"/>
        <end position="119"/>
    </location>
</feature>
<dbReference type="Gene3D" id="3.40.50.720">
    <property type="entry name" value="NAD(P)-binding Rossmann-like Domain"/>
    <property type="match status" value="1"/>
</dbReference>